<reference evidence="1" key="1">
    <citation type="submission" date="2021-02" db="EMBL/GenBank/DDBJ databases">
        <authorList>
            <person name="Nowell W R."/>
        </authorList>
    </citation>
    <scope>NUCLEOTIDE SEQUENCE</scope>
</reference>
<protein>
    <submittedName>
        <fullName evidence="1">Uncharacterized protein</fullName>
    </submittedName>
</protein>
<name>A0A820GYP3_9BILA</name>
<evidence type="ECO:0000313" key="1">
    <source>
        <dbReference type="EMBL" id="CAF4284955.1"/>
    </source>
</evidence>
<dbReference type="AlphaFoldDB" id="A0A820GYP3"/>
<accession>A0A820GYP3</accession>
<sequence length="46" mass="5495">QKELTCDQEQHSWLFQSPLIDYHPSTTNQTSSFYHVSFYLIWSTIS</sequence>
<feature type="non-terminal residue" evidence="1">
    <location>
        <position position="1"/>
    </location>
</feature>
<organism evidence="1 2">
    <name type="scientific">Rotaria sordida</name>
    <dbReference type="NCBI Taxonomy" id="392033"/>
    <lineage>
        <taxon>Eukaryota</taxon>
        <taxon>Metazoa</taxon>
        <taxon>Spiralia</taxon>
        <taxon>Gnathifera</taxon>
        <taxon>Rotifera</taxon>
        <taxon>Eurotatoria</taxon>
        <taxon>Bdelloidea</taxon>
        <taxon>Philodinida</taxon>
        <taxon>Philodinidae</taxon>
        <taxon>Rotaria</taxon>
    </lineage>
</organism>
<proteinExistence type="predicted"/>
<comment type="caution">
    <text evidence="1">The sequence shown here is derived from an EMBL/GenBank/DDBJ whole genome shotgun (WGS) entry which is preliminary data.</text>
</comment>
<dbReference type="Proteomes" id="UP000663874">
    <property type="component" value="Unassembled WGS sequence"/>
</dbReference>
<gene>
    <name evidence="1" type="ORF">FNK824_LOCUS40040</name>
</gene>
<evidence type="ECO:0000313" key="2">
    <source>
        <dbReference type="Proteomes" id="UP000663874"/>
    </source>
</evidence>
<dbReference type="EMBL" id="CAJOBE010029372">
    <property type="protein sequence ID" value="CAF4284955.1"/>
    <property type="molecule type" value="Genomic_DNA"/>
</dbReference>